<dbReference type="GO" id="GO:0005384">
    <property type="term" value="F:manganese ion transmembrane transporter activity"/>
    <property type="evidence" value="ECO:0007669"/>
    <property type="project" value="InterPro"/>
</dbReference>
<keyword evidence="3 5" id="KW-1133">Transmembrane helix</keyword>
<evidence type="ECO:0000313" key="7">
    <source>
        <dbReference type="Proteomes" id="UP000178109"/>
    </source>
</evidence>
<evidence type="ECO:0000256" key="3">
    <source>
        <dbReference type="ARBA" id="ARBA00022989"/>
    </source>
</evidence>
<accession>A0A1G2BSN2</accession>
<gene>
    <name evidence="6" type="ORF">A3H70_04795</name>
</gene>
<reference evidence="6 7" key="1">
    <citation type="journal article" date="2016" name="Nat. Commun.">
        <title>Thousands of microbial genomes shed light on interconnected biogeochemical processes in an aquifer system.</title>
        <authorList>
            <person name="Anantharaman K."/>
            <person name="Brown C.T."/>
            <person name="Hug L.A."/>
            <person name="Sharon I."/>
            <person name="Castelle C.J."/>
            <person name="Probst A.J."/>
            <person name="Thomas B.C."/>
            <person name="Singh A."/>
            <person name="Wilkins M.J."/>
            <person name="Karaoz U."/>
            <person name="Brodie E.L."/>
            <person name="Williams K.H."/>
            <person name="Hubbard S.S."/>
            <person name="Banfield J.F."/>
        </authorList>
    </citation>
    <scope>NUCLEOTIDE SEQUENCE [LARGE SCALE GENOMIC DNA]</scope>
</reference>
<evidence type="ECO:0000256" key="5">
    <source>
        <dbReference type="SAM" id="Phobius"/>
    </source>
</evidence>
<dbReference type="PANTHER" id="PTHR31851">
    <property type="entry name" value="FE(2+)/MN(2+) TRANSPORTER PCL1"/>
    <property type="match status" value="1"/>
</dbReference>
<dbReference type="InterPro" id="IPR008217">
    <property type="entry name" value="Ccc1_fam"/>
</dbReference>
<evidence type="ECO:0000256" key="2">
    <source>
        <dbReference type="ARBA" id="ARBA00022692"/>
    </source>
</evidence>
<dbReference type="Pfam" id="PF01988">
    <property type="entry name" value="VIT1"/>
    <property type="match status" value="1"/>
</dbReference>
<dbReference type="GO" id="GO:0030026">
    <property type="term" value="P:intracellular manganese ion homeostasis"/>
    <property type="evidence" value="ECO:0007669"/>
    <property type="project" value="InterPro"/>
</dbReference>
<feature type="transmembrane region" description="Helical" evidence="5">
    <location>
        <begin position="185"/>
        <end position="206"/>
    </location>
</feature>
<feature type="transmembrane region" description="Helical" evidence="5">
    <location>
        <begin position="158"/>
        <end position="179"/>
    </location>
</feature>
<evidence type="ECO:0000313" key="6">
    <source>
        <dbReference type="EMBL" id="OGY92173.1"/>
    </source>
</evidence>
<sequence length="240" mass="25896">MKAAHSQGTACEKYHKIGSGSYLRNMVYGANDGIVTTFAVVAGVAGANLEVKVVLILGFANLVADGIAMALGNYLGTKSENEYQEQEQALEAWEVENIPEEERKEIEDIYRQKGFQGQDLKRAVDIITADKNNWVREMMIGEIGVIPGGEESPWKNGLATFVAFSAAGLLPLIPYLIGVKIVSNFNLAIIMTAVALFAVGSTRSVFTKKNWLISGLEMFLVGALAAAAAYAIGYLIDQVI</sequence>
<feature type="transmembrane region" description="Helical" evidence="5">
    <location>
        <begin position="218"/>
        <end position="236"/>
    </location>
</feature>
<name>A0A1G2BSN2_9BACT</name>
<dbReference type="AlphaFoldDB" id="A0A1G2BSN2"/>
<keyword evidence="4 5" id="KW-0472">Membrane</keyword>
<feature type="transmembrane region" description="Helical" evidence="5">
    <location>
        <begin position="26"/>
        <end position="47"/>
    </location>
</feature>
<organism evidence="6 7">
    <name type="scientific">Candidatus Komeilibacteria bacterium RIFCSPLOWO2_02_FULL_48_11</name>
    <dbReference type="NCBI Taxonomy" id="1798553"/>
    <lineage>
        <taxon>Bacteria</taxon>
        <taxon>Candidatus Komeiliibacteriota</taxon>
    </lineage>
</organism>
<dbReference type="EMBL" id="MHKO01000027">
    <property type="protein sequence ID" value="OGY92173.1"/>
    <property type="molecule type" value="Genomic_DNA"/>
</dbReference>
<feature type="transmembrane region" description="Helical" evidence="5">
    <location>
        <begin position="53"/>
        <end position="75"/>
    </location>
</feature>
<evidence type="ECO:0000256" key="1">
    <source>
        <dbReference type="ARBA" id="ARBA00004127"/>
    </source>
</evidence>
<keyword evidence="2 5" id="KW-0812">Transmembrane</keyword>
<comment type="caution">
    <text evidence="6">The sequence shown here is derived from an EMBL/GenBank/DDBJ whole genome shotgun (WGS) entry which is preliminary data.</text>
</comment>
<protein>
    <recommendedName>
        <fullName evidence="8">GMP synthase</fullName>
    </recommendedName>
</protein>
<evidence type="ECO:0000256" key="4">
    <source>
        <dbReference type="ARBA" id="ARBA00023136"/>
    </source>
</evidence>
<dbReference type="GO" id="GO:0012505">
    <property type="term" value="C:endomembrane system"/>
    <property type="evidence" value="ECO:0007669"/>
    <property type="project" value="UniProtKB-SubCell"/>
</dbReference>
<dbReference type="STRING" id="1798553.A3H70_04795"/>
<evidence type="ECO:0008006" key="8">
    <source>
        <dbReference type="Google" id="ProtNLM"/>
    </source>
</evidence>
<dbReference type="Proteomes" id="UP000178109">
    <property type="component" value="Unassembled WGS sequence"/>
</dbReference>
<comment type="subcellular location">
    <subcellularLocation>
        <location evidence="1">Endomembrane system</location>
        <topology evidence="1">Multi-pass membrane protein</topology>
    </subcellularLocation>
</comment>
<proteinExistence type="predicted"/>